<dbReference type="STRING" id="39490.ERS852448_00226"/>
<dbReference type="InterPro" id="IPR017871">
    <property type="entry name" value="ABC_transporter-like_CS"/>
</dbReference>
<evidence type="ECO:0000313" key="8">
    <source>
        <dbReference type="Proteomes" id="UP000095492"/>
    </source>
</evidence>
<dbReference type="RefSeq" id="WP_021737620.1">
    <property type="nucleotide sequence ID" value="NZ_CABKSU010000006.1"/>
</dbReference>
<dbReference type="AlphaFoldDB" id="A0A173R614"/>
<evidence type="ECO:0000256" key="4">
    <source>
        <dbReference type="ARBA" id="ARBA00022840"/>
    </source>
</evidence>
<evidence type="ECO:0000256" key="3">
    <source>
        <dbReference type="ARBA" id="ARBA00022741"/>
    </source>
</evidence>
<evidence type="ECO:0000256" key="2">
    <source>
        <dbReference type="ARBA" id="ARBA00022448"/>
    </source>
</evidence>
<dbReference type="Proteomes" id="UP000095492">
    <property type="component" value="Unassembled WGS sequence"/>
</dbReference>
<reference evidence="7 8" key="1">
    <citation type="submission" date="2015-09" db="EMBL/GenBank/DDBJ databases">
        <authorList>
            <consortium name="Pathogen Informatics"/>
        </authorList>
    </citation>
    <scope>NUCLEOTIDE SEQUENCE [LARGE SCALE GENOMIC DNA]</scope>
    <source>
        <strain evidence="7 8">2789STDY5608891</strain>
    </source>
</reference>
<dbReference type="SMART" id="SM00382">
    <property type="entry name" value="AAA"/>
    <property type="match status" value="1"/>
</dbReference>
<dbReference type="SUPFAM" id="SSF52540">
    <property type="entry name" value="P-loop containing nucleoside triphosphate hydrolases"/>
    <property type="match status" value="1"/>
</dbReference>
<dbReference type="InterPro" id="IPR003593">
    <property type="entry name" value="AAA+_ATPase"/>
</dbReference>
<evidence type="ECO:0000256" key="1">
    <source>
        <dbReference type="ARBA" id="ARBA00005417"/>
    </source>
</evidence>
<keyword evidence="5" id="KW-0029">Amino-acid transport</keyword>
<keyword evidence="4" id="KW-0067">ATP-binding</keyword>
<name>A0A173R614_EUBRA</name>
<dbReference type="GO" id="GO:0016887">
    <property type="term" value="F:ATP hydrolysis activity"/>
    <property type="evidence" value="ECO:0007669"/>
    <property type="project" value="InterPro"/>
</dbReference>
<dbReference type="PROSITE" id="PS00211">
    <property type="entry name" value="ABC_TRANSPORTER_1"/>
    <property type="match status" value="1"/>
</dbReference>
<dbReference type="PANTHER" id="PTHR43820">
    <property type="entry name" value="HIGH-AFFINITY BRANCHED-CHAIN AMINO ACID TRANSPORT ATP-BINDING PROTEIN LIVF"/>
    <property type="match status" value="1"/>
</dbReference>
<evidence type="ECO:0000259" key="6">
    <source>
        <dbReference type="PROSITE" id="PS50893"/>
    </source>
</evidence>
<dbReference type="PANTHER" id="PTHR43820:SF4">
    <property type="entry name" value="HIGH-AFFINITY BRANCHED-CHAIN AMINO ACID TRANSPORT ATP-BINDING PROTEIN LIVF"/>
    <property type="match status" value="1"/>
</dbReference>
<feature type="domain" description="ABC transporter" evidence="6">
    <location>
        <begin position="4"/>
        <end position="235"/>
    </location>
</feature>
<keyword evidence="3" id="KW-0547">Nucleotide-binding</keyword>
<dbReference type="InterPro" id="IPR003439">
    <property type="entry name" value="ABC_transporter-like_ATP-bd"/>
</dbReference>
<proteinExistence type="inferred from homology"/>
<protein>
    <submittedName>
        <fullName evidence="7">LIV-I protein F</fullName>
    </submittedName>
</protein>
<evidence type="ECO:0000256" key="5">
    <source>
        <dbReference type="ARBA" id="ARBA00022970"/>
    </source>
</evidence>
<evidence type="ECO:0000313" key="7">
    <source>
        <dbReference type="EMBL" id="CUM73271.1"/>
    </source>
</evidence>
<dbReference type="GO" id="GO:0015807">
    <property type="term" value="P:L-amino acid transport"/>
    <property type="evidence" value="ECO:0007669"/>
    <property type="project" value="TreeGrafter"/>
</dbReference>
<keyword evidence="2" id="KW-0813">Transport</keyword>
<dbReference type="InterPro" id="IPR027417">
    <property type="entry name" value="P-loop_NTPase"/>
</dbReference>
<dbReference type="EMBL" id="CYYA01000001">
    <property type="protein sequence ID" value="CUM73271.1"/>
    <property type="molecule type" value="Genomic_DNA"/>
</dbReference>
<comment type="similarity">
    <text evidence="1">Belongs to the ABC transporter superfamily.</text>
</comment>
<dbReference type="GO" id="GO:0005524">
    <property type="term" value="F:ATP binding"/>
    <property type="evidence" value="ECO:0007669"/>
    <property type="project" value="UniProtKB-KW"/>
</dbReference>
<gene>
    <name evidence="7" type="primary">livF</name>
    <name evidence="7" type="ORF">ERS852448_00226</name>
</gene>
<dbReference type="CDD" id="cd03224">
    <property type="entry name" value="ABC_TM1139_LivF_branched"/>
    <property type="match status" value="1"/>
</dbReference>
<dbReference type="GO" id="GO:0015658">
    <property type="term" value="F:branched-chain amino acid transmembrane transporter activity"/>
    <property type="evidence" value="ECO:0007669"/>
    <property type="project" value="TreeGrafter"/>
</dbReference>
<dbReference type="InterPro" id="IPR052156">
    <property type="entry name" value="BCAA_Transport_ATP-bd_LivF"/>
</dbReference>
<dbReference type="Gene3D" id="3.40.50.300">
    <property type="entry name" value="P-loop containing nucleotide triphosphate hydrolases"/>
    <property type="match status" value="1"/>
</dbReference>
<sequence>MSLLEVNHIDVHYGDFLALKDVSIHVEPGTIVSLIGANGAGKSTIMNTICGLNKPTKGDIIFDGQNIAGKKPNQIARLGLSMAPEGSHCFERMTVQDNLLMGAYLAKKDERMQRLENVYKLFPILKEKANQMSTFLSGGQRQMLAIGRGIMTQPKILLCDEISLGLAPVVINDIYEKLKEIADTGLTMLIVEQDVNRSLKSSDYAYVVLEGKIVMQGKSKELSVDEVNDAYFGINTFSH</sequence>
<organism evidence="7 8">
    <name type="scientific">Eubacterium ramulus</name>
    <dbReference type="NCBI Taxonomy" id="39490"/>
    <lineage>
        <taxon>Bacteria</taxon>
        <taxon>Bacillati</taxon>
        <taxon>Bacillota</taxon>
        <taxon>Clostridia</taxon>
        <taxon>Eubacteriales</taxon>
        <taxon>Eubacteriaceae</taxon>
        <taxon>Eubacterium</taxon>
    </lineage>
</organism>
<dbReference type="Pfam" id="PF00005">
    <property type="entry name" value="ABC_tran"/>
    <property type="match status" value="1"/>
</dbReference>
<accession>A0A173R614</accession>
<dbReference type="GeneID" id="42785237"/>
<dbReference type="PROSITE" id="PS50893">
    <property type="entry name" value="ABC_TRANSPORTER_2"/>
    <property type="match status" value="1"/>
</dbReference>